<dbReference type="AlphaFoldDB" id="A0AAV7U1S8"/>
<dbReference type="EMBL" id="JANPWB010000006">
    <property type="protein sequence ID" value="KAJ1182735.1"/>
    <property type="molecule type" value="Genomic_DNA"/>
</dbReference>
<sequence length="259" mass="28272">MERGGGRREKGTSSEARSAGSARSRARPRPPAPRPAEHRVRGGGRLRPRPPRAGKAGSPRALLYVSVRRIYFTLPKERGVLRRQCLGKGPGCLTEAKISMCPESPTAYPQLNTASSVLAALATQKMKQASPQCLPRGHLGDAHAKVRGRAQCLRQTPGTSLVSIEWDHEPTGGAPAKVRGRAQCLRQTPETSLVNIEWEPEPTGGAHAKVRGRAQHLRQTPETSLVSIEWDPEPRGCVHAKVQLARVVLLLPKTAWWFL</sequence>
<dbReference type="Proteomes" id="UP001066276">
    <property type="component" value="Chromosome 3_2"/>
</dbReference>
<evidence type="ECO:0000313" key="2">
    <source>
        <dbReference type="EMBL" id="KAJ1182735.1"/>
    </source>
</evidence>
<name>A0AAV7U1S8_PLEWA</name>
<feature type="compositionally biased region" description="Basic residues" evidence="1">
    <location>
        <begin position="41"/>
        <end position="52"/>
    </location>
</feature>
<gene>
    <name evidence="2" type="ORF">NDU88_007916</name>
</gene>
<protein>
    <submittedName>
        <fullName evidence="2">Uncharacterized protein</fullName>
    </submittedName>
</protein>
<organism evidence="2 3">
    <name type="scientific">Pleurodeles waltl</name>
    <name type="common">Iberian ribbed newt</name>
    <dbReference type="NCBI Taxonomy" id="8319"/>
    <lineage>
        <taxon>Eukaryota</taxon>
        <taxon>Metazoa</taxon>
        <taxon>Chordata</taxon>
        <taxon>Craniata</taxon>
        <taxon>Vertebrata</taxon>
        <taxon>Euteleostomi</taxon>
        <taxon>Amphibia</taxon>
        <taxon>Batrachia</taxon>
        <taxon>Caudata</taxon>
        <taxon>Salamandroidea</taxon>
        <taxon>Salamandridae</taxon>
        <taxon>Pleurodelinae</taxon>
        <taxon>Pleurodeles</taxon>
    </lineage>
</organism>
<evidence type="ECO:0000313" key="3">
    <source>
        <dbReference type="Proteomes" id="UP001066276"/>
    </source>
</evidence>
<accession>A0AAV7U1S8</accession>
<evidence type="ECO:0000256" key="1">
    <source>
        <dbReference type="SAM" id="MobiDB-lite"/>
    </source>
</evidence>
<proteinExistence type="predicted"/>
<feature type="compositionally biased region" description="Low complexity" evidence="1">
    <location>
        <begin position="13"/>
        <end position="23"/>
    </location>
</feature>
<comment type="caution">
    <text evidence="2">The sequence shown here is derived from an EMBL/GenBank/DDBJ whole genome shotgun (WGS) entry which is preliminary data.</text>
</comment>
<feature type="compositionally biased region" description="Basic and acidic residues" evidence="1">
    <location>
        <begin position="1"/>
        <end position="12"/>
    </location>
</feature>
<reference evidence="2" key="1">
    <citation type="journal article" date="2022" name="bioRxiv">
        <title>Sequencing and chromosome-scale assembly of the giantPleurodeles waltlgenome.</title>
        <authorList>
            <person name="Brown T."/>
            <person name="Elewa A."/>
            <person name="Iarovenko S."/>
            <person name="Subramanian E."/>
            <person name="Araus A.J."/>
            <person name="Petzold A."/>
            <person name="Susuki M."/>
            <person name="Suzuki K.-i.T."/>
            <person name="Hayashi T."/>
            <person name="Toyoda A."/>
            <person name="Oliveira C."/>
            <person name="Osipova E."/>
            <person name="Leigh N.D."/>
            <person name="Simon A."/>
            <person name="Yun M.H."/>
        </authorList>
    </citation>
    <scope>NUCLEOTIDE SEQUENCE</scope>
    <source>
        <strain evidence="2">20211129_DDA</strain>
        <tissue evidence="2">Liver</tissue>
    </source>
</reference>
<feature type="region of interest" description="Disordered" evidence="1">
    <location>
        <begin position="1"/>
        <end position="58"/>
    </location>
</feature>
<keyword evidence="3" id="KW-1185">Reference proteome</keyword>